<dbReference type="PANTHER" id="PTHR46401">
    <property type="entry name" value="GLYCOSYLTRANSFERASE WBBK-RELATED"/>
    <property type="match status" value="1"/>
</dbReference>
<dbReference type="Pfam" id="PF00534">
    <property type="entry name" value="Glycos_transf_1"/>
    <property type="match status" value="1"/>
</dbReference>
<keyword evidence="5" id="KW-1185">Reference proteome</keyword>
<evidence type="ECO:0000313" key="5">
    <source>
        <dbReference type="Proteomes" id="UP000004728"/>
    </source>
</evidence>
<evidence type="ECO:0000259" key="3">
    <source>
        <dbReference type="Pfam" id="PF13439"/>
    </source>
</evidence>
<keyword evidence="1 4" id="KW-0808">Transferase</keyword>
<feature type="domain" description="Glycosyl transferase family 1" evidence="2">
    <location>
        <begin position="225"/>
        <end position="372"/>
    </location>
</feature>
<dbReference type="EMBL" id="AEWJ01000024">
    <property type="protein sequence ID" value="EGD59928.1"/>
    <property type="molecule type" value="Genomic_DNA"/>
</dbReference>
<dbReference type="InterPro" id="IPR001296">
    <property type="entry name" value="Glyco_trans_1"/>
</dbReference>
<name>F1Z6E4_9SPHN</name>
<evidence type="ECO:0000256" key="1">
    <source>
        <dbReference type="ARBA" id="ARBA00022679"/>
    </source>
</evidence>
<dbReference type="GO" id="GO:0016757">
    <property type="term" value="F:glycosyltransferase activity"/>
    <property type="evidence" value="ECO:0007669"/>
    <property type="project" value="InterPro"/>
</dbReference>
<gene>
    <name evidence="4" type="ORF">Y88_2368</name>
</gene>
<dbReference type="Pfam" id="PF13439">
    <property type="entry name" value="Glyco_transf_4"/>
    <property type="match status" value="1"/>
</dbReference>
<dbReference type="PANTHER" id="PTHR46401:SF2">
    <property type="entry name" value="GLYCOSYLTRANSFERASE WBBK-RELATED"/>
    <property type="match status" value="1"/>
</dbReference>
<dbReference type="OrthoDB" id="9801609at2"/>
<reference evidence="4 5" key="1">
    <citation type="journal article" date="2012" name="J. Bacteriol.">
        <title>Draft Genome Sequence of Novosphingobium nitrogenifigens Y88T.</title>
        <authorList>
            <person name="Strabala T.J."/>
            <person name="Macdonald L."/>
            <person name="Liu V."/>
            <person name="Smit A.M."/>
        </authorList>
    </citation>
    <scope>NUCLEOTIDE SEQUENCE [LARGE SCALE GENOMIC DNA]</scope>
    <source>
        <strain evidence="4 5">DSM 19370</strain>
    </source>
</reference>
<dbReference type="eggNOG" id="COG0438">
    <property type="taxonomic scope" value="Bacteria"/>
</dbReference>
<dbReference type="CDD" id="cd03809">
    <property type="entry name" value="GT4_MtfB-like"/>
    <property type="match status" value="1"/>
</dbReference>
<dbReference type="STRING" id="983920.Y88_2368"/>
<dbReference type="InParanoid" id="F1Z6E4"/>
<comment type="caution">
    <text evidence="4">The sequence shown here is derived from an EMBL/GenBank/DDBJ whole genome shotgun (WGS) entry which is preliminary data.</text>
</comment>
<accession>F1Z6E4</accession>
<protein>
    <submittedName>
        <fullName evidence="4">Putative glycosyl transferase group 1</fullName>
    </submittedName>
</protein>
<dbReference type="Proteomes" id="UP000004728">
    <property type="component" value="Unassembled WGS sequence"/>
</dbReference>
<evidence type="ECO:0000259" key="2">
    <source>
        <dbReference type="Pfam" id="PF00534"/>
    </source>
</evidence>
<sequence length="393" mass="42433">MVEPAIACARGADKDQAKSANADLCRSLGFLVAPLKVIINGRFLLGGGTGVHRVAEELVVHVHALLAERPDLRARIAFELWTPHSAADRARALGVPHRIVGPLHGRSWEQITLPIRARGGLILSLCNVGVIATSNSVTMLHDAQVHLTPASYSPAFRAWYRFQQGLIGHRHRRILTVSDYSREQLVRFAIAPADRIRVIPNGIDHIGRAEPAPAILTSLGLVPGRFVVSLANTQAHKNIPMLLRAFADPRLRDMTLVLFGADTAEAFRALGHAIPDNVRFAGRVSDRELAGLFADALCMAFPSCTEGFGLPPLEAMRSGCPAVVAPAGALPEVCGEAALYADPHDPAGWVEAVLRLHDDPDLRAHLIAAGEQQAARFTWRAAAERLVEELLAL</sequence>
<dbReference type="InterPro" id="IPR028098">
    <property type="entry name" value="Glyco_trans_4-like_N"/>
</dbReference>
<dbReference type="Gene3D" id="3.40.50.2000">
    <property type="entry name" value="Glycogen Phosphorylase B"/>
    <property type="match status" value="2"/>
</dbReference>
<dbReference type="SUPFAM" id="SSF53756">
    <property type="entry name" value="UDP-Glycosyltransferase/glycogen phosphorylase"/>
    <property type="match status" value="1"/>
</dbReference>
<proteinExistence type="predicted"/>
<dbReference type="GO" id="GO:0009103">
    <property type="term" value="P:lipopolysaccharide biosynthetic process"/>
    <property type="evidence" value="ECO:0007669"/>
    <property type="project" value="TreeGrafter"/>
</dbReference>
<feature type="domain" description="Glycosyltransferase subfamily 4-like N-terminal" evidence="3">
    <location>
        <begin position="125"/>
        <end position="204"/>
    </location>
</feature>
<evidence type="ECO:0000313" key="4">
    <source>
        <dbReference type="EMBL" id="EGD59928.1"/>
    </source>
</evidence>
<dbReference type="HOGENOM" id="CLU_009583_27_2_5"/>
<dbReference type="AlphaFoldDB" id="F1Z6E4"/>
<organism evidence="4 5">
    <name type="scientific">Novosphingobium nitrogenifigens DSM 19370</name>
    <dbReference type="NCBI Taxonomy" id="983920"/>
    <lineage>
        <taxon>Bacteria</taxon>
        <taxon>Pseudomonadati</taxon>
        <taxon>Pseudomonadota</taxon>
        <taxon>Alphaproteobacteria</taxon>
        <taxon>Sphingomonadales</taxon>
        <taxon>Sphingomonadaceae</taxon>
        <taxon>Novosphingobium</taxon>
    </lineage>
</organism>